<keyword evidence="3" id="KW-1185">Reference proteome</keyword>
<evidence type="ECO:0000259" key="1">
    <source>
        <dbReference type="PROSITE" id="PS50943"/>
    </source>
</evidence>
<accession>A0ABW5P363</accession>
<proteinExistence type="predicted"/>
<dbReference type="InterPro" id="IPR001387">
    <property type="entry name" value="Cro/C1-type_HTH"/>
</dbReference>
<evidence type="ECO:0000313" key="2">
    <source>
        <dbReference type="EMBL" id="MFD2609681.1"/>
    </source>
</evidence>
<feature type="domain" description="HTH cro/C1-type" evidence="1">
    <location>
        <begin position="39"/>
        <end position="94"/>
    </location>
</feature>
<reference evidence="3" key="1">
    <citation type="journal article" date="2019" name="Int. J. Syst. Evol. Microbiol.">
        <title>The Global Catalogue of Microorganisms (GCM) 10K type strain sequencing project: providing services to taxonomists for standard genome sequencing and annotation.</title>
        <authorList>
            <consortium name="The Broad Institute Genomics Platform"/>
            <consortium name="The Broad Institute Genome Sequencing Center for Infectious Disease"/>
            <person name="Wu L."/>
            <person name="Ma J."/>
        </authorList>
    </citation>
    <scope>NUCLEOTIDE SEQUENCE [LARGE SCALE GENOMIC DNA]</scope>
    <source>
        <strain evidence="3">KCTC 33842</strain>
    </source>
</reference>
<dbReference type="CDD" id="cd00093">
    <property type="entry name" value="HTH_XRE"/>
    <property type="match status" value="1"/>
</dbReference>
<dbReference type="SMART" id="SM00530">
    <property type="entry name" value="HTH_XRE"/>
    <property type="match status" value="1"/>
</dbReference>
<dbReference type="PROSITE" id="PS50943">
    <property type="entry name" value="HTH_CROC1"/>
    <property type="match status" value="1"/>
</dbReference>
<dbReference type="RefSeq" id="WP_386845251.1">
    <property type="nucleotide sequence ID" value="NZ_JBHUMK010000040.1"/>
</dbReference>
<dbReference type="EMBL" id="JBHUMK010000040">
    <property type="protein sequence ID" value="MFD2609681.1"/>
    <property type="molecule type" value="Genomic_DNA"/>
</dbReference>
<organism evidence="2 3">
    <name type="scientific">Deinococcus taklimakanensis</name>
    <dbReference type="NCBI Taxonomy" id="536443"/>
    <lineage>
        <taxon>Bacteria</taxon>
        <taxon>Thermotogati</taxon>
        <taxon>Deinococcota</taxon>
        <taxon>Deinococci</taxon>
        <taxon>Deinococcales</taxon>
        <taxon>Deinococcaceae</taxon>
        <taxon>Deinococcus</taxon>
    </lineage>
</organism>
<dbReference type="Gene3D" id="1.10.260.40">
    <property type="entry name" value="lambda repressor-like DNA-binding domains"/>
    <property type="match status" value="1"/>
</dbReference>
<evidence type="ECO:0000313" key="3">
    <source>
        <dbReference type="Proteomes" id="UP001597475"/>
    </source>
</evidence>
<protein>
    <submittedName>
        <fullName evidence="2">Helix-turn-helix domain-containing protein</fullName>
    </submittedName>
</protein>
<dbReference type="Pfam" id="PF13560">
    <property type="entry name" value="HTH_31"/>
    <property type="match status" value="1"/>
</dbReference>
<gene>
    <name evidence="2" type="ORF">ACFSR9_09565</name>
</gene>
<dbReference type="SUPFAM" id="SSF47413">
    <property type="entry name" value="lambda repressor-like DNA-binding domains"/>
    <property type="match status" value="1"/>
</dbReference>
<dbReference type="Proteomes" id="UP001597475">
    <property type="component" value="Unassembled WGS sequence"/>
</dbReference>
<dbReference type="InterPro" id="IPR010982">
    <property type="entry name" value="Lambda_DNA-bd_dom_sf"/>
</dbReference>
<comment type="caution">
    <text evidence="2">The sequence shown here is derived from an EMBL/GenBank/DDBJ whole genome shotgun (WGS) entry which is preliminary data.</text>
</comment>
<name>A0ABW5P363_9DEIO</name>
<sequence length="105" mass="11490">MTKTWKRAREEALGAGRITEAGVAQRRAEAIAEMRAHRLTELRRAVGLNQAALAGKLGISQSRVSRIERGDLDHTEIATLRAFTRALGGELEITVKLGDERLTLG</sequence>